<organism evidence="2 3">
    <name type="scientific">Streptomyces kaniharaensis</name>
    <dbReference type="NCBI Taxonomy" id="212423"/>
    <lineage>
        <taxon>Bacteria</taxon>
        <taxon>Bacillati</taxon>
        <taxon>Actinomycetota</taxon>
        <taxon>Actinomycetes</taxon>
        <taxon>Kitasatosporales</taxon>
        <taxon>Streptomycetaceae</taxon>
        <taxon>Streptomyces</taxon>
    </lineage>
</organism>
<accession>A0A6N7L1I2</accession>
<reference evidence="2 3" key="1">
    <citation type="submission" date="2019-09" db="EMBL/GenBank/DDBJ databases">
        <title>Genome Sequences of Streptomyces kaniharaensis ATCC 21070.</title>
        <authorList>
            <person name="Zhu W."/>
            <person name="De Crecy-Lagard V."/>
            <person name="Richards N.G."/>
        </authorList>
    </citation>
    <scope>NUCLEOTIDE SEQUENCE [LARGE SCALE GENOMIC DNA]</scope>
    <source>
        <strain evidence="2 3">SF-557</strain>
    </source>
</reference>
<dbReference type="InterPro" id="IPR036388">
    <property type="entry name" value="WH-like_DNA-bd_sf"/>
</dbReference>
<sequence>MSWVSPSARPPTTSARTPDSWCGRPGISTEEPAEELGLSPGCRPAGTAARLARPRPDGQVERPGPAARGRHQGRGETVVAADVQVRASAAETLMTFGGYLDAPAQAFGETLMPGRYPLVVRRRGAHQGIRQCPRGSVGRPKPLPWKAPVTTKDSPAPAGQFEYLALASLHLHRSATTAQLQALVAPDTDISIVRRRLRKLHKQGLIDFTDISEPRNAHLYYLTEAGRALAAKIPEVGDRTSPQQNFDAIGVRLLLPHTQAVLRTHLAFLADARERDDSYGPLDWTPEVSHRWSDRKADEVRADALLRYTARRAGGRAHFRAMVEVDRATYGSERLTTKLTAYARFYELTPTPVGRRGTIEAAQAAEPVYKDFYPRFPRLLFVLDHDSRTRMLHRIEDLQIAAADNLRVANMLKEVKAGAALLEDLVATEDNPAARPSAPVWTSLNDPDRPTCSWMDL</sequence>
<dbReference type="EMBL" id="WBOF01000005">
    <property type="protein sequence ID" value="MQS17511.1"/>
    <property type="molecule type" value="Genomic_DNA"/>
</dbReference>
<dbReference type="AlphaFoldDB" id="A0A6N7L1I2"/>
<comment type="caution">
    <text evidence="2">The sequence shown here is derived from an EMBL/GenBank/DDBJ whole genome shotgun (WGS) entry which is preliminary data.</text>
</comment>
<gene>
    <name evidence="2" type="ORF">F7Q99_36330</name>
</gene>
<proteinExistence type="predicted"/>
<dbReference type="Pfam" id="PF13814">
    <property type="entry name" value="Replic_Relax"/>
    <property type="match status" value="1"/>
</dbReference>
<dbReference type="InterPro" id="IPR025855">
    <property type="entry name" value="Replic_Relax"/>
</dbReference>
<dbReference type="Gene3D" id="1.10.10.10">
    <property type="entry name" value="Winged helix-like DNA-binding domain superfamily/Winged helix DNA-binding domain"/>
    <property type="match status" value="1"/>
</dbReference>
<protein>
    <submittedName>
        <fullName evidence="2">Uncharacterized protein</fullName>
    </submittedName>
</protein>
<evidence type="ECO:0000313" key="2">
    <source>
        <dbReference type="EMBL" id="MQS17511.1"/>
    </source>
</evidence>
<dbReference type="SUPFAM" id="SSF46785">
    <property type="entry name" value="Winged helix' DNA-binding domain"/>
    <property type="match status" value="1"/>
</dbReference>
<dbReference type="InterPro" id="IPR036390">
    <property type="entry name" value="WH_DNA-bd_sf"/>
</dbReference>
<evidence type="ECO:0000256" key="1">
    <source>
        <dbReference type="SAM" id="MobiDB-lite"/>
    </source>
</evidence>
<evidence type="ECO:0000313" key="3">
    <source>
        <dbReference type="Proteomes" id="UP000450000"/>
    </source>
</evidence>
<dbReference type="OrthoDB" id="4067054at2"/>
<dbReference type="Proteomes" id="UP000450000">
    <property type="component" value="Unassembled WGS sequence"/>
</dbReference>
<name>A0A6N7L1I2_9ACTN</name>
<feature type="region of interest" description="Disordered" evidence="1">
    <location>
        <begin position="1"/>
        <end position="77"/>
    </location>
</feature>
<keyword evidence="3" id="KW-1185">Reference proteome</keyword>